<reference evidence="2" key="1">
    <citation type="submission" date="2020-09" db="EMBL/GenBank/DDBJ databases">
        <title>Brevundimonas sp. LVF2 isolated from a puddle in Goettingen, Germany.</title>
        <authorList>
            <person name="Friedrich I."/>
            <person name="Klassen A."/>
            <person name="Hannes N."/>
            <person name="Schneider D."/>
            <person name="Hertel R."/>
            <person name="Daniel R."/>
        </authorList>
    </citation>
    <scope>NUCLEOTIDE SEQUENCE</scope>
    <source>
        <strain evidence="2">LVF2</strain>
    </source>
</reference>
<feature type="transmembrane region" description="Helical" evidence="1">
    <location>
        <begin position="143"/>
        <end position="164"/>
    </location>
</feature>
<keyword evidence="1" id="KW-0472">Membrane</keyword>
<feature type="transmembrane region" description="Helical" evidence="1">
    <location>
        <begin position="44"/>
        <end position="66"/>
    </location>
</feature>
<organism evidence="2 3">
    <name type="scientific">Brevundimonas goettingensis</name>
    <dbReference type="NCBI Taxonomy" id="2774190"/>
    <lineage>
        <taxon>Bacteria</taxon>
        <taxon>Pseudomonadati</taxon>
        <taxon>Pseudomonadota</taxon>
        <taxon>Alphaproteobacteria</taxon>
        <taxon>Caulobacterales</taxon>
        <taxon>Caulobacteraceae</taxon>
        <taxon>Brevundimonas</taxon>
    </lineage>
</organism>
<accession>A0A975GV39</accession>
<feature type="transmembrane region" description="Helical" evidence="1">
    <location>
        <begin position="78"/>
        <end position="102"/>
    </location>
</feature>
<keyword evidence="1" id="KW-0812">Transmembrane</keyword>
<evidence type="ECO:0000256" key="1">
    <source>
        <dbReference type="SAM" id="Phobius"/>
    </source>
</evidence>
<dbReference type="AlphaFoldDB" id="A0A975GV39"/>
<dbReference type="Proteomes" id="UP000663918">
    <property type="component" value="Chromosome"/>
</dbReference>
<keyword evidence="1" id="KW-1133">Transmembrane helix</keyword>
<evidence type="ECO:0000313" key="3">
    <source>
        <dbReference type="Proteomes" id="UP000663918"/>
    </source>
</evidence>
<feature type="transmembrane region" description="Helical" evidence="1">
    <location>
        <begin position="114"/>
        <end position="137"/>
    </location>
</feature>
<dbReference type="RefSeq" id="WP_207868576.1">
    <property type="nucleotide sequence ID" value="NZ_CP062222.1"/>
</dbReference>
<name>A0A975GV39_9CAUL</name>
<keyword evidence="3" id="KW-1185">Reference proteome</keyword>
<sequence length="177" mass="18645">MFSGAHLKRRLGQYGAAWAIGFLVSGAGILIGCLFMDMMAAADLVLPFVLGGSGLALGFGGVMTLLSNQTLGTKLAVVLLALALVLPLLWAPVSAAVVIAFFADRSIEYSEVYAAFQIGISRALFPISEWVLGGAVFQSVWQAFQIVASVVGFFSALANIWPIIRRVLGPEPGREAA</sequence>
<feature type="transmembrane region" description="Helical" evidence="1">
    <location>
        <begin position="16"/>
        <end position="37"/>
    </location>
</feature>
<proteinExistence type="predicted"/>
<evidence type="ECO:0000313" key="2">
    <source>
        <dbReference type="EMBL" id="QTC90158.1"/>
    </source>
</evidence>
<dbReference type="KEGG" id="bgoe:IFJ75_12805"/>
<dbReference type="EMBL" id="CP062222">
    <property type="protein sequence ID" value="QTC90158.1"/>
    <property type="molecule type" value="Genomic_DNA"/>
</dbReference>
<gene>
    <name evidence="2" type="ORF">IFJ75_12805</name>
</gene>
<protein>
    <submittedName>
        <fullName evidence="2">Uncharacterized protein</fullName>
    </submittedName>
</protein>